<reference evidence="2 3" key="1">
    <citation type="journal article" date="2020" name="Biotechnol. Biofuels">
        <title>New insights from the biogas microbiome by comprehensive genome-resolved metagenomics of nearly 1600 species originating from multiple anaerobic digesters.</title>
        <authorList>
            <person name="Campanaro S."/>
            <person name="Treu L."/>
            <person name="Rodriguez-R L.M."/>
            <person name="Kovalovszki A."/>
            <person name="Ziels R.M."/>
            <person name="Maus I."/>
            <person name="Zhu X."/>
            <person name="Kougias P.G."/>
            <person name="Basile A."/>
            <person name="Luo G."/>
            <person name="Schluter A."/>
            <person name="Konstantinidis K.T."/>
            <person name="Angelidaki I."/>
        </authorList>
    </citation>
    <scope>NUCLEOTIDE SEQUENCE [LARGE SCALE GENOMIC DNA]</scope>
    <source>
        <strain evidence="2">AS05jafATM_89</strain>
    </source>
</reference>
<dbReference type="EMBL" id="DUTP01000002">
    <property type="protein sequence ID" value="HHX99276.1"/>
    <property type="molecule type" value="Genomic_DNA"/>
</dbReference>
<protein>
    <submittedName>
        <fullName evidence="2">Uncharacterized protein</fullName>
    </submittedName>
</protein>
<evidence type="ECO:0000313" key="3">
    <source>
        <dbReference type="Proteomes" id="UP000576550"/>
    </source>
</evidence>
<dbReference type="AlphaFoldDB" id="A0A832QDA4"/>
<evidence type="ECO:0000313" key="2">
    <source>
        <dbReference type="EMBL" id="HHX99276.1"/>
    </source>
</evidence>
<accession>A0A832QDA4</accession>
<name>A0A832QDA4_9BACT</name>
<dbReference type="Proteomes" id="UP000576550">
    <property type="component" value="Unassembled WGS sequence"/>
</dbReference>
<feature type="compositionally biased region" description="Acidic residues" evidence="1">
    <location>
        <begin position="82"/>
        <end position="92"/>
    </location>
</feature>
<sequence length="175" mass="19702">MATPKKTKKDELIPVRRSVHVVYLSCPHCSHEMDSIKLCPKCNEPMRVIDVVEKFGEEADRFLERLEKRKKKGEDGESVSMTEEDEDLEMDKEEPNIILLGVDDDTLDDGIDPFDNTDDASLDVIFPDEGGDSTQHVEDASLDDDLAKALEQLDAEEENVTAEDFGFEDGEIPEL</sequence>
<feature type="region of interest" description="Disordered" evidence="1">
    <location>
        <begin position="67"/>
        <end position="93"/>
    </location>
</feature>
<evidence type="ECO:0000256" key="1">
    <source>
        <dbReference type="SAM" id="MobiDB-lite"/>
    </source>
</evidence>
<organism evidence="2 3">
    <name type="scientific">Candidatus Dojkabacteria bacterium</name>
    <dbReference type="NCBI Taxonomy" id="2099670"/>
    <lineage>
        <taxon>Bacteria</taxon>
        <taxon>Candidatus Dojkabacteria</taxon>
    </lineage>
</organism>
<proteinExistence type="predicted"/>
<comment type="caution">
    <text evidence="2">The sequence shown here is derived from an EMBL/GenBank/DDBJ whole genome shotgun (WGS) entry which is preliminary data.</text>
</comment>
<gene>
    <name evidence="2" type="ORF">GX533_01140</name>
</gene>